<evidence type="ECO:0000256" key="5">
    <source>
        <dbReference type="ARBA" id="ARBA00023244"/>
    </source>
</evidence>
<organism evidence="9 10">
    <name type="scientific">Nautilia profundicola (strain ATCC BAA-1463 / DSM 18972 / AmH)</name>
    <dbReference type="NCBI Taxonomy" id="598659"/>
    <lineage>
        <taxon>Bacteria</taxon>
        <taxon>Pseudomonadati</taxon>
        <taxon>Campylobacterota</taxon>
        <taxon>Epsilonproteobacteria</taxon>
        <taxon>Nautiliales</taxon>
        <taxon>Nautiliaceae</taxon>
        <taxon>Nautilia</taxon>
    </lineage>
</organism>
<dbReference type="GO" id="GO:0046872">
    <property type="term" value="F:metal ion binding"/>
    <property type="evidence" value="ECO:0007669"/>
    <property type="project" value="UniProtKB-KW"/>
</dbReference>
<dbReference type="GO" id="GO:0006783">
    <property type="term" value="P:heme biosynthetic process"/>
    <property type="evidence" value="ECO:0007669"/>
    <property type="project" value="UniProtKB-UniRule"/>
</dbReference>
<accession>B9L8Z5</accession>
<feature type="binding site" evidence="7">
    <location>
        <position position="249"/>
    </location>
    <ligand>
        <name>Fe(2+)</name>
        <dbReference type="ChEBI" id="CHEBI:29033"/>
    </ligand>
</feature>
<dbReference type="NCBIfam" id="TIGR00109">
    <property type="entry name" value="hemH"/>
    <property type="match status" value="1"/>
</dbReference>
<dbReference type="PANTHER" id="PTHR11108:SF1">
    <property type="entry name" value="FERROCHELATASE, MITOCHONDRIAL"/>
    <property type="match status" value="1"/>
</dbReference>
<dbReference type="Pfam" id="PF00762">
    <property type="entry name" value="Ferrochelatase"/>
    <property type="match status" value="1"/>
</dbReference>
<proteinExistence type="inferred from homology"/>
<name>B9L8Z5_NAUPA</name>
<dbReference type="InterPro" id="IPR019772">
    <property type="entry name" value="Ferrochelatase_AS"/>
</dbReference>
<dbReference type="OrthoDB" id="9809741at2"/>
<evidence type="ECO:0000256" key="8">
    <source>
        <dbReference type="RuleBase" id="RU000607"/>
    </source>
</evidence>
<dbReference type="HAMAP" id="MF_00323">
    <property type="entry name" value="Ferrochelatase"/>
    <property type="match status" value="1"/>
</dbReference>
<evidence type="ECO:0000256" key="4">
    <source>
        <dbReference type="ARBA" id="ARBA00023239"/>
    </source>
</evidence>
<dbReference type="SUPFAM" id="SSF53800">
    <property type="entry name" value="Chelatase"/>
    <property type="match status" value="1"/>
</dbReference>
<gene>
    <name evidence="7 9" type="primary">hemH</name>
    <name evidence="9" type="ordered locus">NAMH_0692</name>
</gene>
<comment type="subcellular location">
    <subcellularLocation>
        <location evidence="7 8">Cytoplasm</location>
    </subcellularLocation>
</comment>
<keyword evidence="2 7" id="KW-0408">Iron</keyword>
<sequence length="298" mass="34892">MKKAIILLNMGGARSPEELKEFLYNMFKDKRIISSPIRHILAPLISNLRYKKVWGNYESIGGSRIYDLTGKLCENMKKHTDTDVIYAMRYTKPHLKEIIGKYEEVTLLPLYPHYSFTTYESSLDELKETNYSGKVNIVKPFFEDERFNEIITENILNSVKNPEEWHLIFSAHGLPKKMIERGDEYQSHIEKHVDLLKEKLQGFKSVNLAYQSRFGFAEWLKPYLHEELEKYKNEKVLIYPISFMIDNSETDLELKVEYKHLADEIGIKEYKVVECPNESEKVAKFLVELANESSTSEG</sequence>
<evidence type="ECO:0000256" key="2">
    <source>
        <dbReference type="ARBA" id="ARBA00023004"/>
    </source>
</evidence>
<dbReference type="InterPro" id="IPR033659">
    <property type="entry name" value="Ferrochelatase_N"/>
</dbReference>
<evidence type="ECO:0000256" key="3">
    <source>
        <dbReference type="ARBA" id="ARBA00023133"/>
    </source>
</evidence>
<dbReference type="InterPro" id="IPR001015">
    <property type="entry name" value="Ferrochelatase"/>
</dbReference>
<dbReference type="EC" id="4.98.1.1" evidence="7 8"/>
<dbReference type="Proteomes" id="UP000000448">
    <property type="component" value="Chromosome"/>
</dbReference>
<comment type="pathway">
    <text evidence="7 8">Porphyrin-containing compound metabolism; protoheme biosynthesis; protoheme from protoporphyrin-IX: step 1/1.</text>
</comment>
<dbReference type="Gene3D" id="3.40.50.1400">
    <property type="match status" value="2"/>
</dbReference>
<dbReference type="UniPathway" id="UPA00252">
    <property type="reaction ID" value="UER00325"/>
</dbReference>
<protein>
    <recommendedName>
        <fullName evidence="7 8">Ferrochelatase</fullName>
        <ecNumber evidence="7 8">4.98.1.1</ecNumber>
    </recommendedName>
    <alternativeName>
        <fullName evidence="7">Heme synthase</fullName>
    </alternativeName>
    <alternativeName>
        <fullName evidence="7">Protoheme ferro-lyase</fullName>
    </alternativeName>
</protein>
<keyword evidence="7" id="KW-0479">Metal-binding</keyword>
<comment type="catalytic activity">
    <reaction evidence="6">
        <text>Fe-coproporphyrin III + 2 H(+) = coproporphyrin III + Fe(2+)</text>
        <dbReference type="Rhea" id="RHEA:49572"/>
        <dbReference type="ChEBI" id="CHEBI:15378"/>
        <dbReference type="ChEBI" id="CHEBI:29033"/>
        <dbReference type="ChEBI" id="CHEBI:68438"/>
        <dbReference type="ChEBI" id="CHEBI:131725"/>
        <dbReference type="EC" id="4.99.1.9"/>
    </reaction>
    <physiologicalReaction direction="right-to-left" evidence="6">
        <dbReference type="Rhea" id="RHEA:49574"/>
    </physiologicalReaction>
</comment>
<dbReference type="EMBL" id="CP001279">
    <property type="protein sequence ID" value="ACM93500.1"/>
    <property type="molecule type" value="Genomic_DNA"/>
</dbReference>
<evidence type="ECO:0000313" key="10">
    <source>
        <dbReference type="Proteomes" id="UP000000448"/>
    </source>
</evidence>
<dbReference type="HOGENOM" id="CLU_018884_4_1_7"/>
<dbReference type="GO" id="GO:0004325">
    <property type="term" value="F:ferrochelatase activity"/>
    <property type="evidence" value="ECO:0007669"/>
    <property type="project" value="UniProtKB-UniRule"/>
</dbReference>
<keyword evidence="10" id="KW-1185">Reference proteome</keyword>
<dbReference type="KEGG" id="nam:NAMH_0692"/>
<dbReference type="RefSeq" id="WP_015902552.1">
    <property type="nucleotide sequence ID" value="NC_012115.1"/>
</dbReference>
<dbReference type="GO" id="GO:0005737">
    <property type="term" value="C:cytoplasm"/>
    <property type="evidence" value="ECO:0007669"/>
    <property type="project" value="UniProtKB-SubCell"/>
</dbReference>
<evidence type="ECO:0000313" key="9">
    <source>
        <dbReference type="EMBL" id="ACM93500.1"/>
    </source>
</evidence>
<dbReference type="PANTHER" id="PTHR11108">
    <property type="entry name" value="FERROCHELATASE"/>
    <property type="match status" value="1"/>
</dbReference>
<evidence type="ECO:0000256" key="7">
    <source>
        <dbReference type="HAMAP-Rule" id="MF_00323"/>
    </source>
</evidence>
<dbReference type="eggNOG" id="COG0276">
    <property type="taxonomic scope" value="Bacteria"/>
</dbReference>
<reference evidence="9 10" key="1">
    <citation type="journal article" date="2009" name="PLoS Genet.">
        <title>Adaptations to submarine hydrothermal environments exemplified by the genome of Nautilia profundicola.</title>
        <authorList>
            <person name="Campbell B.J."/>
            <person name="Smith J.L."/>
            <person name="Hanson T.E."/>
            <person name="Klotz M.G."/>
            <person name="Stein L.Y."/>
            <person name="Lee C.K."/>
            <person name="Wu D."/>
            <person name="Robinson J.M."/>
            <person name="Khouri H.M."/>
            <person name="Eisen J.A."/>
            <person name="Cary S.C."/>
        </authorList>
    </citation>
    <scope>NUCLEOTIDE SEQUENCE [LARGE SCALE GENOMIC DNA]</scope>
    <source>
        <strain evidence="10">ATCC BAA-1463 / DSM 18972 / AmH</strain>
    </source>
</reference>
<evidence type="ECO:0000256" key="6">
    <source>
        <dbReference type="ARBA" id="ARBA00024536"/>
    </source>
</evidence>
<comment type="function">
    <text evidence="7 8">Catalyzes the ferrous insertion into protoporphyrin IX.</text>
</comment>
<comment type="catalytic activity">
    <reaction evidence="7 8">
        <text>heme b + 2 H(+) = protoporphyrin IX + Fe(2+)</text>
        <dbReference type="Rhea" id="RHEA:22584"/>
        <dbReference type="ChEBI" id="CHEBI:15378"/>
        <dbReference type="ChEBI" id="CHEBI:29033"/>
        <dbReference type="ChEBI" id="CHEBI:57306"/>
        <dbReference type="ChEBI" id="CHEBI:60344"/>
        <dbReference type="EC" id="4.98.1.1"/>
    </reaction>
</comment>
<dbReference type="STRING" id="598659.NAMH_0692"/>
<comment type="similarity">
    <text evidence="1 7 8">Belongs to the ferrochelatase family.</text>
</comment>
<keyword evidence="3 7" id="KW-0350">Heme biosynthesis</keyword>
<keyword evidence="5 7" id="KW-0627">Porphyrin biosynthesis</keyword>
<dbReference type="CDD" id="cd00419">
    <property type="entry name" value="Ferrochelatase_C"/>
    <property type="match status" value="1"/>
</dbReference>
<dbReference type="CDD" id="cd03411">
    <property type="entry name" value="Ferrochelatase_N"/>
    <property type="match status" value="1"/>
</dbReference>
<dbReference type="AlphaFoldDB" id="B9L8Z5"/>
<dbReference type="PROSITE" id="PS00534">
    <property type="entry name" value="FERROCHELATASE"/>
    <property type="match status" value="1"/>
</dbReference>
<dbReference type="InterPro" id="IPR033644">
    <property type="entry name" value="Ferrochelatase_C"/>
</dbReference>
<feature type="binding site" evidence="7">
    <location>
        <position position="172"/>
    </location>
    <ligand>
        <name>Fe(2+)</name>
        <dbReference type="ChEBI" id="CHEBI:29033"/>
    </ligand>
</feature>
<keyword evidence="7 8" id="KW-0963">Cytoplasm</keyword>
<evidence type="ECO:0000256" key="1">
    <source>
        <dbReference type="ARBA" id="ARBA00007718"/>
    </source>
</evidence>
<keyword evidence="4 7" id="KW-0456">Lyase</keyword>